<dbReference type="EMBL" id="JAQQXR010000008">
    <property type="protein sequence ID" value="MDC8759762.1"/>
    <property type="molecule type" value="Genomic_DNA"/>
</dbReference>
<proteinExistence type="predicted"/>
<evidence type="ECO:0000313" key="2">
    <source>
        <dbReference type="EMBL" id="MDC8759762.1"/>
    </source>
</evidence>
<organism evidence="2 3">
    <name type="scientific">Janthinobacterium fluminis</name>
    <dbReference type="NCBI Taxonomy" id="2987524"/>
    <lineage>
        <taxon>Bacteria</taxon>
        <taxon>Pseudomonadati</taxon>
        <taxon>Pseudomonadota</taxon>
        <taxon>Betaproteobacteria</taxon>
        <taxon>Burkholderiales</taxon>
        <taxon>Oxalobacteraceae</taxon>
        <taxon>Janthinobacterium</taxon>
    </lineage>
</organism>
<comment type="caution">
    <text evidence="2">The sequence shown here is derived from an EMBL/GenBank/DDBJ whole genome shotgun (WGS) entry which is preliminary data.</text>
</comment>
<dbReference type="Proteomes" id="UP001221208">
    <property type="component" value="Unassembled WGS sequence"/>
</dbReference>
<keyword evidence="3" id="KW-1185">Reference proteome</keyword>
<protein>
    <submittedName>
        <fullName evidence="2">Uncharacterized protein</fullName>
    </submittedName>
</protein>
<feature type="chain" id="PRO_5046271844" evidence="1">
    <location>
        <begin position="20"/>
        <end position="58"/>
    </location>
</feature>
<reference evidence="2 3" key="1">
    <citation type="submission" date="2022-10" db="EMBL/GenBank/DDBJ databases">
        <title>Janthinobacterium sp. hw3 Genome sequencing.</title>
        <authorList>
            <person name="Park S."/>
        </authorList>
    </citation>
    <scope>NUCLEOTIDE SEQUENCE [LARGE SCALE GENOMIC DNA]</scope>
    <source>
        <strain evidence="3">hw3</strain>
    </source>
</reference>
<name>A0ABT5K7M9_9BURK</name>
<evidence type="ECO:0000313" key="3">
    <source>
        <dbReference type="Proteomes" id="UP001221208"/>
    </source>
</evidence>
<dbReference type="RefSeq" id="WP_273673125.1">
    <property type="nucleotide sequence ID" value="NZ_JAQQXR010000008.1"/>
</dbReference>
<gene>
    <name evidence="2" type="ORF">OIK44_19435</name>
</gene>
<feature type="signal peptide" evidence="1">
    <location>
        <begin position="1"/>
        <end position="19"/>
    </location>
</feature>
<evidence type="ECO:0000256" key="1">
    <source>
        <dbReference type="SAM" id="SignalP"/>
    </source>
</evidence>
<accession>A0ABT5K7M9</accession>
<sequence>MIKKLAVFLFALACSASYAVTAAEPACYEQCHAQYLACHAGPCWKYYQICVDACDAQG</sequence>
<keyword evidence="1" id="KW-0732">Signal</keyword>